<accession>A0A2J7QMK4</accession>
<evidence type="ECO:0000313" key="2">
    <source>
        <dbReference type="EMBL" id="PNF29821.1"/>
    </source>
</evidence>
<dbReference type="PANTHER" id="PTHR46060">
    <property type="entry name" value="MARINER MOS1 TRANSPOSASE-LIKE PROTEIN"/>
    <property type="match status" value="1"/>
</dbReference>
<dbReference type="InterPro" id="IPR052709">
    <property type="entry name" value="Transposase-MT_Hybrid"/>
</dbReference>
<dbReference type="InParanoid" id="A0A2J7QMK4"/>
<dbReference type="STRING" id="105785.A0A2J7QMK4"/>
<dbReference type="Gene3D" id="3.30.420.10">
    <property type="entry name" value="Ribonuclease H-like superfamily/Ribonuclease H"/>
    <property type="match status" value="1"/>
</dbReference>
<dbReference type="EMBL" id="NEVH01013205">
    <property type="protein sequence ID" value="PNF29821.1"/>
    <property type="molecule type" value="Genomic_DNA"/>
</dbReference>
<reference evidence="2 3" key="1">
    <citation type="submission" date="2017-12" db="EMBL/GenBank/DDBJ databases">
        <title>Hemimetabolous genomes reveal molecular basis of termite eusociality.</title>
        <authorList>
            <person name="Harrison M.C."/>
            <person name="Jongepier E."/>
            <person name="Robertson H.M."/>
            <person name="Arning N."/>
            <person name="Bitard-Feildel T."/>
            <person name="Chao H."/>
            <person name="Childers C.P."/>
            <person name="Dinh H."/>
            <person name="Doddapaneni H."/>
            <person name="Dugan S."/>
            <person name="Gowin J."/>
            <person name="Greiner C."/>
            <person name="Han Y."/>
            <person name="Hu H."/>
            <person name="Hughes D.S.T."/>
            <person name="Huylmans A.-K."/>
            <person name="Kemena C."/>
            <person name="Kremer L.P.M."/>
            <person name="Lee S.L."/>
            <person name="Lopez-Ezquerra A."/>
            <person name="Mallet L."/>
            <person name="Monroy-Kuhn J.M."/>
            <person name="Moser A."/>
            <person name="Murali S.C."/>
            <person name="Muzny D.M."/>
            <person name="Otani S."/>
            <person name="Piulachs M.-D."/>
            <person name="Poelchau M."/>
            <person name="Qu J."/>
            <person name="Schaub F."/>
            <person name="Wada-Katsumata A."/>
            <person name="Worley K.C."/>
            <person name="Xie Q."/>
            <person name="Ylla G."/>
            <person name="Poulsen M."/>
            <person name="Gibbs R.A."/>
            <person name="Schal C."/>
            <person name="Richards S."/>
            <person name="Belles X."/>
            <person name="Korb J."/>
            <person name="Bornberg-Bauer E."/>
        </authorList>
    </citation>
    <scope>NUCLEOTIDE SEQUENCE [LARGE SCALE GENOMIC DNA]</scope>
    <source>
        <tissue evidence="2">Whole body</tissue>
    </source>
</reference>
<gene>
    <name evidence="2" type="ORF">B7P43_G10074</name>
</gene>
<sequence>MADTFEQRWAVKFCTKLNKKAAKTHELLMQTYGESALSYVQVTSWVKKFKEGQEGVEDDPRSGRPSTSQTDENVTRVRDLLNTDRRMTVRLLADTLNIPKTVVHRIVMDELNMRKVCAKLVPKLLTDEQKANRVLIASELKERVEIEPHYLDCVITGDETWTFEYDPETKRQSAEWHTSASPKPNKAKMSKSKMKTMLIVFFDAKVCSLNRLPSGGSTKFRGTKRNLKERLSEMAKEFGAMSFEETSEEIASVEEKGKPLAPKQHVKRLISAEQNAEFQEYQGVMGRPGLDFPVLPSIPKTGFSCREVKSSGYYADLDTDCQVNECVMLRLLSFVWSPLDSVLKQINGFGLGSTLKAVQCVHKVPSGI</sequence>
<organism evidence="2 3">
    <name type="scientific">Cryptotermes secundus</name>
    <dbReference type="NCBI Taxonomy" id="105785"/>
    <lineage>
        <taxon>Eukaryota</taxon>
        <taxon>Metazoa</taxon>
        <taxon>Ecdysozoa</taxon>
        <taxon>Arthropoda</taxon>
        <taxon>Hexapoda</taxon>
        <taxon>Insecta</taxon>
        <taxon>Pterygota</taxon>
        <taxon>Neoptera</taxon>
        <taxon>Polyneoptera</taxon>
        <taxon>Dictyoptera</taxon>
        <taxon>Blattodea</taxon>
        <taxon>Blattoidea</taxon>
        <taxon>Termitoidae</taxon>
        <taxon>Kalotermitidae</taxon>
        <taxon>Cryptotermitinae</taxon>
        <taxon>Cryptotermes</taxon>
    </lineage>
</organism>
<dbReference type="Pfam" id="PF13565">
    <property type="entry name" value="HTH_32"/>
    <property type="match status" value="1"/>
</dbReference>
<dbReference type="OrthoDB" id="9974365at2759"/>
<name>A0A2J7QMK4_9NEOP</name>
<dbReference type="InterPro" id="IPR036397">
    <property type="entry name" value="RNaseH_sf"/>
</dbReference>
<evidence type="ECO:0000313" key="3">
    <source>
        <dbReference type="Proteomes" id="UP000235965"/>
    </source>
</evidence>
<evidence type="ECO:0000256" key="1">
    <source>
        <dbReference type="SAM" id="MobiDB-lite"/>
    </source>
</evidence>
<protein>
    <submittedName>
        <fullName evidence="2">Uncharacterized protein</fullName>
    </submittedName>
</protein>
<dbReference type="PANTHER" id="PTHR46060:SF1">
    <property type="entry name" value="MARINER MOS1 TRANSPOSASE-LIKE PROTEIN"/>
    <property type="match status" value="1"/>
</dbReference>
<dbReference type="AlphaFoldDB" id="A0A2J7QMK4"/>
<dbReference type="Gene3D" id="1.10.10.1450">
    <property type="match status" value="1"/>
</dbReference>
<comment type="caution">
    <text evidence="2">The sequence shown here is derived from an EMBL/GenBank/DDBJ whole genome shotgun (WGS) entry which is preliminary data.</text>
</comment>
<feature type="compositionally biased region" description="Basic and acidic residues" evidence="1">
    <location>
        <begin position="53"/>
        <end position="62"/>
    </location>
</feature>
<proteinExistence type="predicted"/>
<dbReference type="GO" id="GO:0003676">
    <property type="term" value="F:nucleic acid binding"/>
    <property type="evidence" value="ECO:0007669"/>
    <property type="project" value="InterPro"/>
</dbReference>
<dbReference type="Proteomes" id="UP000235965">
    <property type="component" value="Unassembled WGS sequence"/>
</dbReference>
<keyword evidence="3" id="KW-1185">Reference proteome</keyword>
<feature type="region of interest" description="Disordered" evidence="1">
    <location>
        <begin position="53"/>
        <end position="73"/>
    </location>
</feature>